<protein>
    <submittedName>
        <fullName evidence="2">Uncharacterized protein</fullName>
    </submittedName>
</protein>
<reference evidence="2" key="1">
    <citation type="submission" date="2016-10" db="EMBL/GenBank/DDBJ databases">
        <authorList>
            <person name="Benchimol M."/>
            <person name="Almeida L.G."/>
            <person name="Vasconcelos A.T."/>
            <person name="Perreira-Neves A."/>
            <person name="Rosa I.A."/>
            <person name="Tasca T."/>
            <person name="Bogo M.R."/>
            <person name="de Souza W."/>
        </authorList>
    </citation>
    <scope>NUCLEOTIDE SEQUENCE [LARGE SCALE GENOMIC DNA]</scope>
    <source>
        <strain evidence="2">K</strain>
    </source>
</reference>
<feature type="compositionally biased region" description="Low complexity" evidence="1">
    <location>
        <begin position="77"/>
        <end position="95"/>
    </location>
</feature>
<proteinExistence type="predicted"/>
<accession>A0A1J4KU03</accession>
<keyword evidence="3" id="KW-1185">Reference proteome</keyword>
<feature type="region of interest" description="Disordered" evidence="1">
    <location>
        <begin position="249"/>
        <end position="319"/>
    </location>
</feature>
<sequence>MNLPADSGAGLGMVNPVISQIQRLRKEIEFLRKNNTNLIESLAPYENWYTKMESLVCPTASDVGRHHLKLDSDYLSYSSDDSDSYTSDIETTSESFSEEYPEPKSRSPTKKNSPLKKPPIENSYQISNIRPLIFTENRQNKNYGFPYFQNHPNSNFGNSRNIGPYMQANNNAVYGPIHNIFHNSSYLKTPILNSQTNTALNQFAAQTMQSQNVRNINVPNPPFISQVNPNTGYLITPQIAQPNRKVPYNPSNNNPNVSHNSPTISHNNPTISHNSPTISHNNPTISHNNPTISHNNPTISHNSPTISHNNPTISHNNPTISHNSPTISHNNINISHQSMHNINVVPSTNNQYNSIQNDYYNNKEVIVVDDSSDEIECQPNIDDDDPISDDSDFILPFDDFVTSFGHLSSPKDKLKPKVVQQSLILEPALTPIKKIIIEETEEEED</sequence>
<feature type="compositionally biased region" description="Polar residues" evidence="1">
    <location>
        <begin position="263"/>
        <end position="319"/>
    </location>
</feature>
<dbReference type="RefSeq" id="XP_068366101.1">
    <property type="nucleotide sequence ID" value="XM_068499268.1"/>
</dbReference>
<evidence type="ECO:0000313" key="2">
    <source>
        <dbReference type="EMBL" id="OHT12965.1"/>
    </source>
</evidence>
<dbReference type="EMBL" id="MLAK01000550">
    <property type="protein sequence ID" value="OHT12965.1"/>
    <property type="molecule type" value="Genomic_DNA"/>
</dbReference>
<dbReference type="Proteomes" id="UP000179807">
    <property type="component" value="Unassembled WGS sequence"/>
</dbReference>
<dbReference type="AlphaFoldDB" id="A0A1J4KU03"/>
<dbReference type="VEuPathDB" id="TrichDB:TRFO_16909"/>
<evidence type="ECO:0000256" key="1">
    <source>
        <dbReference type="SAM" id="MobiDB-lite"/>
    </source>
</evidence>
<name>A0A1J4KU03_9EUKA</name>
<evidence type="ECO:0000313" key="3">
    <source>
        <dbReference type="Proteomes" id="UP000179807"/>
    </source>
</evidence>
<feature type="region of interest" description="Disordered" evidence="1">
    <location>
        <begin position="77"/>
        <end position="122"/>
    </location>
</feature>
<dbReference type="GeneID" id="94833972"/>
<organism evidence="2 3">
    <name type="scientific">Tritrichomonas foetus</name>
    <dbReference type="NCBI Taxonomy" id="1144522"/>
    <lineage>
        <taxon>Eukaryota</taxon>
        <taxon>Metamonada</taxon>
        <taxon>Parabasalia</taxon>
        <taxon>Tritrichomonadida</taxon>
        <taxon>Tritrichomonadidae</taxon>
        <taxon>Tritrichomonas</taxon>
    </lineage>
</organism>
<gene>
    <name evidence="2" type="ORF">TRFO_16909</name>
</gene>
<comment type="caution">
    <text evidence="2">The sequence shown here is derived from an EMBL/GenBank/DDBJ whole genome shotgun (WGS) entry which is preliminary data.</text>
</comment>
<feature type="compositionally biased region" description="Low complexity" evidence="1">
    <location>
        <begin position="249"/>
        <end position="262"/>
    </location>
</feature>